<dbReference type="EMBL" id="JAUSVU010000005">
    <property type="protein sequence ID" value="MDQ0533137.1"/>
    <property type="molecule type" value="Genomic_DNA"/>
</dbReference>
<accession>A0ABU0MI53</accession>
<organism evidence="1 2">
    <name type="scientific">Azospirillum picis</name>
    <dbReference type="NCBI Taxonomy" id="488438"/>
    <lineage>
        <taxon>Bacteria</taxon>
        <taxon>Pseudomonadati</taxon>
        <taxon>Pseudomonadota</taxon>
        <taxon>Alphaproteobacteria</taxon>
        <taxon>Rhodospirillales</taxon>
        <taxon>Azospirillaceae</taxon>
        <taxon>Azospirillum</taxon>
    </lineage>
</organism>
<gene>
    <name evidence="1" type="ORF">QO018_001986</name>
</gene>
<dbReference type="RefSeq" id="WP_209980958.1">
    <property type="nucleotide sequence ID" value="NZ_JAGINO010000005.1"/>
</dbReference>
<dbReference type="Pfam" id="PF20346">
    <property type="entry name" value="DUF6641"/>
    <property type="match status" value="1"/>
</dbReference>
<name>A0ABU0MI53_9PROT</name>
<protein>
    <submittedName>
        <fullName evidence="1">Uncharacterized protein</fullName>
    </submittedName>
</protein>
<dbReference type="Proteomes" id="UP001244552">
    <property type="component" value="Unassembled WGS sequence"/>
</dbReference>
<sequence length="156" mass="17161">MSILENLILTNITKQRDTSPEGTARQKLLDALALQSEAATAAMKGEMFIRRVGRWVDVDGTKEHKEVPVRFRPWWFKDEAGTVHLHIRYGNKPLELKPGKSVVTVGTMEQLVPVLEQVRQAVTAGELDKAIAGAVASRQRVLKKPATAAKAGKPAQ</sequence>
<dbReference type="InterPro" id="IPR046581">
    <property type="entry name" value="DUF6641"/>
</dbReference>
<proteinExistence type="predicted"/>
<keyword evidence="2" id="KW-1185">Reference proteome</keyword>
<evidence type="ECO:0000313" key="1">
    <source>
        <dbReference type="EMBL" id="MDQ0533137.1"/>
    </source>
</evidence>
<comment type="caution">
    <text evidence="1">The sequence shown here is derived from an EMBL/GenBank/DDBJ whole genome shotgun (WGS) entry which is preliminary data.</text>
</comment>
<reference evidence="1 2" key="1">
    <citation type="submission" date="2023-07" db="EMBL/GenBank/DDBJ databases">
        <title>Genomic Encyclopedia of Type Strains, Phase IV (KMG-IV): sequencing the most valuable type-strain genomes for metagenomic binning, comparative biology and taxonomic classification.</title>
        <authorList>
            <person name="Goeker M."/>
        </authorList>
    </citation>
    <scope>NUCLEOTIDE SEQUENCE [LARGE SCALE GENOMIC DNA]</scope>
    <source>
        <strain evidence="1 2">DSM 19922</strain>
    </source>
</reference>
<evidence type="ECO:0000313" key="2">
    <source>
        <dbReference type="Proteomes" id="UP001244552"/>
    </source>
</evidence>